<dbReference type="InterPro" id="IPR001584">
    <property type="entry name" value="Integrase_cat-core"/>
</dbReference>
<dbReference type="PROSITE" id="PS50994">
    <property type="entry name" value="INTEGRASE"/>
    <property type="match status" value="1"/>
</dbReference>
<name>A0A7W8B4V2_STRST</name>
<dbReference type="PANTHER" id="PTHR47515:SF1">
    <property type="entry name" value="BLR2054 PROTEIN"/>
    <property type="match status" value="1"/>
</dbReference>
<feature type="region of interest" description="Disordered" evidence="1">
    <location>
        <begin position="112"/>
        <end position="140"/>
    </location>
</feature>
<dbReference type="SUPFAM" id="SSF53098">
    <property type="entry name" value="Ribonuclease H-like"/>
    <property type="match status" value="1"/>
</dbReference>
<dbReference type="InterPro" id="IPR036397">
    <property type="entry name" value="RNaseH_sf"/>
</dbReference>
<sequence>MQTYGVPLEELTDNGKQITGQFTKPVPAEVLCERICRENGVTARLTKPRSPTTTGKIERFHKSFRRELLDHIGSFADQPTAQAAIDAWARGYNHSRPHQALDMATPAAAFRPVNKQPERQQHKVHLPETEHRQDSACPVC</sequence>
<dbReference type="GO" id="GO:0003676">
    <property type="term" value="F:nucleic acid binding"/>
    <property type="evidence" value="ECO:0007669"/>
    <property type="project" value="InterPro"/>
</dbReference>
<evidence type="ECO:0000313" key="4">
    <source>
        <dbReference type="Proteomes" id="UP000549009"/>
    </source>
</evidence>
<dbReference type="GO" id="GO:0015074">
    <property type="term" value="P:DNA integration"/>
    <property type="evidence" value="ECO:0007669"/>
    <property type="project" value="InterPro"/>
</dbReference>
<dbReference type="PANTHER" id="PTHR47515">
    <property type="entry name" value="LOW CALCIUM RESPONSE LOCUS PROTEIN T"/>
    <property type="match status" value="1"/>
</dbReference>
<accession>A0A7W8B4V2</accession>
<dbReference type="Gene3D" id="3.30.420.10">
    <property type="entry name" value="Ribonuclease H-like superfamily/Ribonuclease H"/>
    <property type="match status" value="1"/>
</dbReference>
<feature type="compositionally biased region" description="Basic and acidic residues" evidence="1">
    <location>
        <begin position="116"/>
        <end position="134"/>
    </location>
</feature>
<keyword evidence="4" id="KW-1185">Reference proteome</keyword>
<evidence type="ECO:0000256" key="1">
    <source>
        <dbReference type="SAM" id="MobiDB-lite"/>
    </source>
</evidence>
<evidence type="ECO:0000259" key="2">
    <source>
        <dbReference type="PROSITE" id="PS50994"/>
    </source>
</evidence>
<dbReference type="Proteomes" id="UP000549009">
    <property type="component" value="Unassembled WGS sequence"/>
</dbReference>
<dbReference type="AlphaFoldDB" id="A0A7W8B4V2"/>
<gene>
    <name evidence="3" type="ORF">FHS40_009067</name>
</gene>
<reference evidence="3 4" key="1">
    <citation type="submission" date="2020-08" db="EMBL/GenBank/DDBJ databases">
        <title>Genomic Encyclopedia of Type Strains, Phase III (KMG-III): the genomes of soil and plant-associated and newly described type strains.</title>
        <authorList>
            <person name="Whitman W."/>
        </authorList>
    </citation>
    <scope>NUCLEOTIDE SEQUENCE [LARGE SCALE GENOMIC DNA]</scope>
    <source>
        <strain evidence="3 4">CECT 3146</strain>
    </source>
</reference>
<evidence type="ECO:0000313" key="3">
    <source>
        <dbReference type="EMBL" id="MBB5109937.1"/>
    </source>
</evidence>
<protein>
    <recommendedName>
        <fullName evidence="2">Integrase catalytic domain-containing protein</fullName>
    </recommendedName>
</protein>
<dbReference type="Pfam" id="PF13683">
    <property type="entry name" value="rve_3"/>
    <property type="match status" value="1"/>
</dbReference>
<feature type="domain" description="Integrase catalytic" evidence="2">
    <location>
        <begin position="1"/>
        <end position="114"/>
    </location>
</feature>
<comment type="caution">
    <text evidence="3">The sequence shown here is derived from an EMBL/GenBank/DDBJ whole genome shotgun (WGS) entry which is preliminary data.</text>
</comment>
<proteinExistence type="predicted"/>
<organism evidence="3 4">
    <name type="scientific">Streptomyces spectabilis</name>
    <dbReference type="NCBI Taxonomy" id="68270"/>
    <lineage>
        <taxon>Bacteria</taxon>
        <taxon>Bacillati</taxon>
        <taxon>Actinomycetota</taxon>
        <taxon>Actinomycetes</taxon>
        <taxon>Kitasatosporales</taxon>
        <taxon>Streptomycetaceae</taxon>
        <taxon>Streptomyces</taxon>
    </lineage>
</organism>
<dbReference type="InterPro" id="IPR012337">
    <property type="entry name" value="RNaseH-like_sf"/>
</dbReference>
<dbReference type="EMBL" id="JACHJD010000048">
    <property type="protein sequence ID" value="MBB5109937.1"/>
    <property type="molecule type" value="Genomic_DNA"/>
</dbReference>